<keyword evidence="4" id="KW-1185">Reference proteome</keyword>
<dbReference type="Proteomes" id="UP000547973">
    <property type="component" value="Unassembled WGS sequence"/>
</dbReference>
<reference evidence="3 4" key="1">
    <citation type="submission" date="2020-07" db="EMBL/GenBank/DDBJ databases">
        <title>Sequencing the genomes of 1000 actinobacteria strains.</title>
        <authorList>
            <person name="Klenk H.-P."/>
        </authorList>
    </citation>
    <scope>NUCLEOTIDE SEQUENCE [LARGE SCALE GENOMIC DNA]</scope>
    <source>
        <strain evidence="3 4">DSM 19970</strain>
    </source>
</reference>
<evidence type="ECO:0000259" key="2">
    <source>
        <dbReference type="Pfam" id="PF03807"/>
    </source>
</evidence>
<name>A0A7Y9Z937_9MICO</name>
<dbReference type="Gene3D" id="3.40.50.720">
    <property type="entry name" value="NAD(P)-binding Rossmann-like Domain"/>
    <property type="match status" value="1"/>
</dbReference>
<feature type="domain" description="Pyrroline-5-carboxylate reductase catalytic N-terminal" evidence="2">
    <location>
        <begin position="3"/>
        <end position="92"/>
    </location>
</feature>
<dbReference type="OrthoDB" id="1523398at2"/>
<dbReference type="AlphaFoldDB" id="A0A7Y9Z937"/>
<dbReference type="PANTHER" id="PTHR14239">
    <property type="entry name" value="DUDULIN-RELATED"/>
    <property type="match status" value="1"/>
</dbReference>
<gene>
    <name evidence="3" type="ORF">BKA03_001000</name>
</gene>
<sequence length="215" mass="22655">MPTIAMIGAGRIGTNVAQAAVNAGYDVVLANSRGPESLADVVAQLGPKARAATAHEAAEAGDLVLIAVPLHAREAVPVEPLKGKVVIDANNYYPQRDGRIEALDTNASTTSELLQGHLPESHVVKAFNNIYANEIPTDGLPTGTENRRALPIAGNDGVAKSAVAQFLDSLGYDAVDLGPLTESWRVERDTPAYVKRTTADELRALAADTQRVQQA</sequence>
<dbReference type="GO" id="GO:0016491">
    <property type="term" value="F:oxidoreductase activity"/>
    <property type="evidence" value="ECO:0007669"/>
    <property type="project" value="UniProtKB-KW"/>
</dbReference>
<keyword evidence="1" id="KW-0560">Oxidoreductase</keyword>
<protein>
    <recommendedName>
        <fullName evidence="2">Pyrroline-5-carboxylate reductase catalytic N-terminal domain-containing protein</fullName>
    </recommendedName>
</protein>
<comment type="caution">
    <text evidence="3">The sequence shown here is derived from an EMBL/GenBank/DDBJ whole genome shotgun (WGS) entry which is preliminary data.</text>
</comment>
<proteinExistence type="predicted"/>
<accession>A0A7Y9Z937</accession>
<dbReference type="PANTHER" id="PTHR14239:SF10">
    <property type="entry name" value="REDUCTASE"/>
    <property type="match status" value="1"/>
</dbReference>
<evidence type="ECO:0000313" key="3">
    <source>
        <dbReference type="EMBL" id="NYI40881.1"/>
    </source>
</evidence>
<organism evidence="3 4">
    <name type="scientific">Demequina lutea</name>
    <dbReference type="NCBI Taxonomy" id="431489"/>
    <lineage>
        <taxon>Bacteria</taxon>
        <taxon>Bacillati</taxon>
        <taxon>Actinomycetota</taxon>
        <taxon>Actinomycetes</taxon>
        <taxon>Micrococcales</taxon>
        <taxon>Demequinaceae</taxon>
        <taxon>Demequina</taxon>
    </lineage>
</organism>
<dbReference type="InterPro" id="IPR036291">
    <property type="entry name" value="NAD(P)-bd_dom_sf"/>
</dbReference>
<dbReference type="SUPFAM" id="SSF51735">
    <property type="entry name" value="NAD(P)-binding Rossmann-fold domains"/>
    <property type="match status" value="1"/>
</dbReference>
<evidence type="ECO:0000313" key="4">
    <source>
        <dbReference type="Proteomes" id="UP000547973"/>
    </source>
</evidence>
<dbReference type="InterPro" id="IPR028939">
    <property type="entry name" value="P5C_Rdtase_cat_N"/>
</dbReference>
<dbReference type="EMBL" id="JACBZO010000001">
    <property type="protein sequence ID" value="NYI40881.1"/>
    <property type="molecule type" value="Genomic_DNA"/>
</dbReference>
<evidence type="ECO:0000256" key="1">
    <source>
        <dbReference type="ARBA" id="ARBA00023002"/>
    </source>
</evidence>
<dbReference type="Pfam" id="PF03807">
    <property type="entry name" value="F420_oxidored"/>
    <property type="match status" value="1"/>
</dbReference>
<dbReference type="InterPro" id="IPR051267">
    <property type="entry name" value="STEAP_metalloreductase"/>
</dbReference>